<dbReference type="InterPro" id="IPR055170">
    <property type="entry name" value="GFO_IDH_MocA-like_dom"/>
</dbReference>
<dbReference type="InterPro" id="IPR050984">
    <property type="entry name" value="Gfo/Idh/MocA_domain"/>
</dbReference>
<dbReference type="Proteomes" id="UP000007523">
    <property type="component" value="Chromosome"/>
</dbReference>
<dbReference type="Gene3D" id="3.30.360.10">
    <property type="entry name" value="Dihydrodipicolinate Reductase, domain 2"/>
    <property type="match status" value="1"/>
</dbReference>
<feature type="domain" description="Gfo/Idh/MocA-like oxidoreductase N-terminal" evidence="3">
    <location>
        <begin position="7"/>
        <end position="124"/>
    </location>
</feature>
<feature type="domain" description="GFO/IDH/MocA-like oxidoreductase" evidence="4">
    <location>
        <begin position="135"/>
        <end position="242"/>
    </location>
</feature>
<evidence type="ECO:0000259" key="3">
    <source>
        <dbReference type="Pfam" id="PF01408"/>
    </source>
</evidence>
<evidence type="ECO:0000313" key="6">
    <source>
        <dbReference type="Proteomes" id="UP000007523"/>
    </source>
</evidence>
<evidence type="ECO:0000259" key="4">
    <source>
        <dbReference type="Pfam" id="PF22725"/>
    </source>
</evidence>
<comment type="similarity">
    <text evidence="1">Belongs to the Gfo/Idh/MocA family.</text>
</comment>
<dbReference type="GO" id="GO:0016491">
    <property type="term" value="F:oxidoreductase activity"/>
    <property type="evidence" value="ECO:0007669"/>
    <property type="project" value="UniProtKB-KW"/>
</dbReference>
<dbReference type="Pfam" id="PF01408">
    <property type="entry name" value="GFO_IDH_MocA"/>
    <property type="match status" value="1"/>
</dbReference>
<dbReference type="InterPro" id="IPR036291">
    <property type="entry name" value="NAD(P)-bd_dom_sf"/>
</dbReference>
<dbReference type="PANTHER" id="PTHR22604:SF105">
    <property type="entry name" value="TRANS-1,2-DIHYDROBENZENE-1,2-DIOL DEHYDROGENASE"/>
    <property type="match status" value="1"/>
</dbReference>
<keyword evidence="2" id="KW-0560">Oxidoreductase</keyword>
<dbReference type="AlphaFoldDB" id="H6NAZ2"/>
<dbReference type="SUPFAM" id="SSF55347">
    <property type="entry name" value="Glyceraldehyde-3-phosphate dehydrogenase-like, C-terminal domain"/>
    <property type="match status" value="1"/>
</dbReference>
<reference evidence="5 6" key="1">
    <citation type="journal article" date="2012" name="J. Bacteriol.">
        <title>Complete Genome Sequence of Paenibacillus mucilaginosus 3016, a Bacterium Functional as Microbial Fertilizer.</title>
        <authorList>
            <person name="Ma M."/>
            <person name="Wang Z."/>
            <person name="Li L."/>
            <person name="Jiang X."/>
            <person name="Guan D."/>
            <person name="Cao F."/>
            <person name="Chen H."/>
            <person name="Wang X."/>
            <person name="Shen D."/>
            <person name="Du B."/>
            <person name="Li J."/>
        </authorList>
    </citation>
    <scope>NUCLEOTIDE SEQUENCE [LARGE SCALE GENOMIC DNA]</scope>
    <source>
        <strain evidence="5 6">3016</strain>
    </source>
</reference>
<dbReference type="PANTHER" id="PTHR22604">
    <property type="entry name" value="OXIDOREDUCTASES"/>
    <property type="match status" value="1"/>
</dbReference>
<dbReference type="SUPFAM" id="SSF51735">
    <property type="entry name" value="NAD(P)-binding Rossmann-fold domains"/>
    <property type="match status" value="1"/>
</dbReference>
<dbReference type="Pfam" id="PF22725">
    <property type="entry name" value="GFO_IDH_MocA_C3"/>
    <property type="match status" value="1"/>
</dbReference>
<keyword evidence="6" id="KW-1185">Reference proteome</keyword>
<dbReference type="EMBL" id="CP003235">
    <property type="protein sequence ID" value="AFC31247.1"/>
    <property type="molecule type" value="Genomic_DNA"/>
</dbReference>
<evidence type="ECO:0000256" key="1">
    <source>
        <dbReference type="ARBA" id="ARBA00010928"/>
    </source>
</evidence>
<dbReference type="KEGG" id="pmq:PM3016_4486"/>
<dbReference type="GO" id="GO:0000166">
    <property type="term" value="F:nucleotide binding"/>
    <property type="evidence" value="ECO:0007669"/>
    <property type="project" value="InterPro"/>
</dbReference>
<organism evidence="5 6">
    <name type="scientific">Paenibacillus mucilaginosus 3016</name>
    <dbReference type="NCBI Taxonomy" id="1116391"/>
    <lineage>
        <taxon>Bacteria</taxon>
        <taxon>Bacillati</taxon>
        <taxon>Bacillota</taxon>
        <taxon>Bacilli</taxon>
        <taxon>Bacillales</taxon>
        <taxon>Paenibacillaceae</taxon>
        <taxon>Paenibacillus</taxon>
    </lineage>
</organism>
<accession>H6NAZ2</accession>
<name>H6NAZ2_9BACL</name>
<dbReference type="Gene3D" id="3.40.50.720">
    <property type="entry name" value="NAD(P)-binding Rossmann-like Domain"/>
    <property type="match status" value="1"/>
</dbReference>
<protein>
    <submittedName>
        <fullName evidence="5">Oxidoreductase</fullName>
    </submittedName>
</protein>
<dbReference type="HOGENOM" id="CLU_023194_5_0_9"/>
<evidence type="ECO:0000313" key="5">
    <source>
        <dbReference type="EMBL" id="AFC31247.1"/>
    </source>
</evidence>
<dbReference type="STRING" id="1116391.PM3016_4486"/>
<proteinExistence type="inferred from homology"/>
<sequence>MRKRQQIGVIGAASILPRVLLEPVREIGHLQVLGIASRTRSKAQRVADEYGIPLVFDSYEELLACREIDWVYILLSNHLHAEWTVKAVEAGKHVLVEKPLCLHSAEMNAIRDAVQKHGVHVFEGLMVQHHPWQAAVKELIDGGTYGRLLEIATRISYLPRAGFETSYRSFPELGGGAFQDLGCYWLQFLQAAVGLDAESCTGRSSFGGPNGCDWTFEAELRYPGGLKASAVTSFEMPYKAGHTLIFEEAVVAVDDFFRPNLGFRMGLKVKERRTGETSKRFWEEQSYYAGQLLFFSDVIEGVREPVSLDATAARIAAGERIYRSAAAGGASLIRYPQLEVNWEW</sequence>
<gene>
    <name evidence="5" type="ORF">PM3016_4486</name>
</gene>
<evidence type="ECO:0000256" key="2">
    <source>
        <dbReference type="ARBA" id="ARBA00023002"/>
    </source>
</evidence>
<dbReference type="RefSeq" id="WP_014370994.1">
    <property type="nucleotide sequence ID" value="NC_016935.1"/>
</dbReference>
<dbReference type="InterPro" id="IPR000683">
    <property type="entry name" value="Gfo/Idh/MocA-like_OxRdtase_N"/>
</dbReference>